<reference evidence="3" key="1">
    <citation type="submission" date="2016-07" db="EMBL/GenBank/DDBJ databases">
        <authorList>
            <person name="Florea S."/>
            <person name="Webb J.S."/>
            <person name="Jaromczyk J."/>
            <person name="Schardl C.L."/>
        </authorList>
    </citation>
    <scope>NUCLEOTIDE SEQUENCE [LARGE SCALE GENOMIC DNA]</scope>
    <source>
        <strain evidence="3">MV-1</strain>
    </source>
</reference>
<keyword evidence="1" id="KW-0479">Metal-binding</keyword>
<organism evidence="2 3">
    <name type="scientific">Magnetovibrio blakemorei</name>
    <dbReference type="NCBI Taxonomy" id="28181"/>
    <lineage>
        <taxon>Bacteria</taxon>
        <taxon>Pseudomonadati</taxon>
        <taxon>Pseudomonadota</taxon>
        <taxon>Alphaproteobacteria</taxon>
        <taxon>Rhodospirillales</taxon>
        <taxon>Magnetovibrionaceae</taxon>
        <taxon>Magnetovibrio</taxon>
    </lineage>
</organism>
<keyword evidence="1" id="KW-0862">Zinc</keyword>
<feature type="binding site" evidence="1">
    <location>
        <position position="18"/>
    </location>
    <ligand>
        <name>Zn(2+)</name>
        <dbReference type="ChEBI" id="CHEBI:29105"/>
    </ligand>
</feature>
<evidence type="ECO:0000313" key="2">
    <source>
        <dbReference type="EMBL" id="OEJ68025.1"/>
    </source>
</evidence>
<gene>
    <name evidence="2" type="ORF">BEN30_07090</name>
</gene>
<dbReference type="InterPro" id="IPR052891">
    <property type="entry name" value="DNA-3mA_glycosylase"/>
</dbReference>
<dbReference type="Gene3D" id="1.10.340.30">
    <property type="entry name" value="Hypothetical protein, domain 2"/>
    <property type="match status" value="1"/>
</dbReference>
<dbReference type="AlphaFoldDB" id="A0A1E5Q9D6"/>
<accession>A0A1E5Q9D6</accession>
<dbReference type="SUPFAM" id="SSF48150">
    <property type="entry name" value="DNA-glycosylase"/>
    <property type="match status" value="1"/>
</dbReference>
<dbReference type="Pfam" id="PF03352">
    <property type="entry name" value="Adenine_glyco"/>
    <property type="match status" value="1"/>
</dbReference>
<dbReference type="GO" id="GO:0008725">
    <property type="term" value="F:DNA-3-methyladenine glycosylase activity"/>
    <property type="evidence" value="ECO:0007669"/>
    <property type="project" value="InterPro"/>
</dbReference>
<keyword evidence="3" id="KW-1185">Reference proteome</keyword>
<dbReference type="PANTHER" id="PTHR30037">
    <property type="entry name" value="DNA-3-METHYLADENINE GLYCOSYLASE 1"/>
    <property type="match status" value="1"/>
</dbReference>
<evidence type="ECO:0000313" key="3">
    <source>
        <dbReference type="Proteomes" id="UP000095347"/>
    </source>
</evidence>
<comment type="caution">
    <text evidence="2">The sequence shown here is derived from an EMBL/GenBank/DDBJ whole genome shotgun (WGS) entry which is preliminary data.</text>
</comment>
<dbReference type="EMBL" id="MCGG01000017">
    <property type="protein sequence ID" value="OEJ68025.1"/>
    <property type="molecule type" value="Genomic_DNA"/>
</dbReference>
<dbReference type="Proteomes" id="UP000095347">
    <property type="component" value="Unassembled WGS sequence"/>
</dbReference>
<sequence length="181" mass="19981">MSAYCNSAPGHPLHGPYHDTEYGFPGKGDQALFELLCLEIFQAGLSWELVLKKRPTTVEAFDGFDVDIVAGYGEADVLRLLDNPGLIRNRLKITSIIHNAGVVQGLRKSDGGFAAWLAQNHPKTLNEWVKLFKKTFKFTGPEVVNEFLMSTGYLEGAHHKDCPVFQAVLAQNPPWTAALKA</sequence>
<dbReference type="OrthoDB" id="9807664at2"/>
<evidence type="ECO:0000256" key="1">
    <source>
        <dbReference type="PIRSR" id="PIRSR605019-1"/>
    </source>
</evidence>
<name>A0A1E5Q9D6_9PROT</name>
<proteinExistence type="predicted"/>
<dbReference type="PANTHER" id="PTHR30037:SF4">
    <property type="entry name" value="DNA-3-METHYLADENINE GLYCOSYLASE I"/>
    <property type="match status" value="1"/>
</dbReference>
<dbReference type="InterPro" id="IPR005019">
    <property type="entry name" value="Adenine_glyco"/>
</dbReference>
<dbReference type="RefSeq" id="WP_069957353.1">
    <property type="nucleotide sequence ID" value="NZ_MCGG01000017.1"/>
</dbReference>
<dbReference type="GO" id="GO:0006284">
    <property type="term" value="P:base-excision repair"/>
    <property type="evidence" value="ECO:0007669"/>
    <property type="project" value="InterPro"/>
</dbReference>
<dbReference type="GO" id="GO:0046872">
    <property type="term" value="F:metal ion binding"/>
    <property type="evidence" value="ECO:0007669"/>
    <property type="project" value="UniProtKB-KW"/>
</dbReference>
<protein>
    <submittedName>
        <fullName evidence="2">DNA-3-methyladenine glycosylase</fullName>
    </submittedName>
</protein>
<feature type="binding site" evidence="1">
    <location>
        <position position="5"/>
    </location>
    <ligand>
        <name>Zn(2+)</name>
        <dbReference type="ChEBI" id="CHEBI:29105"/>
    </ligand>
</feature>
<dbReference type="STRING" id="28181.BEN30_07090"/>
<dbReference type="InterPro" id="IPR011257">
    <property type="entry name" value="DNA_glycosylase"/>
</dbReference>